<keyword evidence="3 4" id="KW-0786">Thiamine pyrophosphate</keyword>
<evidence type="ECO:0000313" key="10">
    <source>
        <dbReference type="Proteomes" id="UP000680304"/>
    </source>
</evidence>
<dbReference type="Gene3D" id="3.40.50.970">
    <property type="match status" value="2"/>
</dbReference>
<dbReference type="PANTHER" id="PTHR18968">
    <property type="entry name" value="THIAMINE PYROPHOSPHATE ENZYMES"/>
    <property type="match status" value="1"/>
</dbReference>
<dbReference type="PROSITE" id="PS00187">
    <property type="entry name" value="TPP_ENZYMES"/>
    <property type="match status" value="1"/>
</dbReference>
<feature type="region of interest" description="Disordered" evidence="5">
    <location>
        <begin position="352"/>
        <end position="378"/>
    </location>
</feature>
<dbReference type="RefSeq" id="WP_213529050.1">
    <property type="nucleotide sequence ID" value="NZ_BOVJ01000086.1"/>
</dbReference>
<evidence type="ECO:0000256" key="4">
    <source>
        <dbReference type="RuleBase" id="RU362132"/>
    </source>
</evidence>
<dbReference type="SUPFAM" id="SSF52518">
    <property type="entry name" value="Thiamin diphosphate-binding fold (THDP-binding)"/>
    <property type="match status" value="2"/>
</dbReference>
<accession>A0ABQ4N7V7</accession>
<gene>
    <name evidence="9" type="ORF">PACILC2_28090</name>
</gene>
<evidence type="ECO:0008006" key="11">
    <source>
        <dbReference type="Google" id="ProtNLM"/>
    </source>
</evidence>
<dbReference type="SUPFAM" id="SSF52467">
    <property type="entry name" value="DHS-like NAD/FAD-binding domain"/>
    <property type="match status" value="1"/>
</dbReference>
<proteinExistence type="inferred from homology"/>
<dbReference type="Gene3D" id="3.40.50.1220">
    <property type="entry name" value="TPP-binding domain"/>
    <property type="match status" value="1"/>
</dbReference>
<feature type="compositionally biased region" description="Low complexity" evidence="5">
    <location>
        <begin position="391"/>
        <end position="411"/>
    </location>
</feature>
<feature type="region of interest" description="Disordered" evidence="5">
    <location>
        <begin position="391"/>
        <end position="424"/>
    </location>
</feature>
<keyword evidence="10" id="KW-1185">Reference proteome</keyword>
<dbReference type="CDD" id="cd07035">
    <property type="entry name" value="TPP_PYR_POX_like"/>
    <property type="match status" value="1"/>
</dbReference>
<dbReference type="InterPro" id="IPR012001">
    <property type="entry name" value="Thiamin_PyroP_enz_TPP-bd_dom"/>
</dbReference>
<dbReference type="PANTHER" id="PTHR18968:SF13">
    <property type="entry name" value="ACETOLACTATE SYNTHASE CATALYTIC SUBUNIT, MITOCHONDRIAL"/>
    <property type="match status" value="1"/>
</dbReference>
<protein>
    <recommendedName>
        <fullName evidence="11">Acetolactate synthase</fullName>
    </recommendedName>
</protein>
<evidence type="ECO:0000313" key="9">
    <source>
        <dbReference type="EMBL" id="GIQ64241.1"/>
    </source>
</evidence>
<dbReference type="InterPro" id="IPR029035">
    <property type="entry name" value="DHS-like_NAD/FAD-binding_dom"/>
</dbReference>
<dbReference type="EMBL" id="BOVJ01000086">
    <property type="protein sequence ID" value="GIQ64241.1"/>
    <property type="molecule type" value="Genomic_DNA"/>
</dbReference>
<comment type="similarity">
    <text evidence="2 4">Belongs to the TPP enzyme family.</text>
</comment>
<dbReference type="InterPro" id="IPR045229">
    <property type="entry name" value="TPP_enz"/>
</dbReference>
<evidence type="ECO:0000256" key="3">
    <source>
        <dbReference type="ARBA" id="ARBA00023052"/>
    </source>
</evidence>
<feature type="domain" description="Thiamine pyrophosphate enzyme N-terminal TPP-binding" evidence="8">
    <location>
        <begin position="4"/>
        <end position="108"/>
    </location>
</feature>
<evidence type="ECO:0000256" key="1">
    <source>
        <dbReference type="ARBA" id="ARBA00001964"/>
    </source>
</evidence>
<evidence type="ECO:0000259" key="7">
    <source>
        <dbReference type="Pfam" id="PF02775"/>
    </source>
</evidence>
<evidence type="ECO:0000256" key="2">
    <source>
        <dbReference type="ARBA" id="ARBA00007812"/>
    </source>
</evidence>
<comment type="cofactor">
    <cofactor evidence="1">
        <name>thiamine diphosphate</name>
        <dbReference type="ChEBI" id="CHEBI:58937"/>
    </cofactor>
</comment>
<sequence length="605" mass="64201">MESVAAVLAKHFQSWAVTHVFGVPGKAILPIINACDRVGIRFVLSSHEGAAGFEASGFAWGKETLGVCLGTSGPGGTNLVTSAAQAKASNLPVLFITGHPSMKDTGAGLGQDASYFGTDIVKILEPVTKFSMRVERGDLLKTYLRHAMERAFSGVRGPVHLSIPYDVFQEQIEPFELELPSFSPTCSLNLGHVAELIERARRPVIFAGKGVHSARAYDELRRLAERWSIPVMTTASAKGAFPTLHPLSLGGFGLGGTDKADRYLLEGTDLLLVIGTKLSDMTLSGYREEMKPERIVHFDFEPTFIGKTIDCPTVPVLGDIKANLAELLRLSGRMSGGQPEMEAVRVSREAAAAAEAPVQDGTPVLDETSPQNGTPVLAEAPVQNGMPVLAEASGAVPSGPSAIAAAPSAGDGRPERPDRGGFISSGDAIRAMQRHMPQDALLFGDCGSHTFYAIRDYVVHTPGTFIFDSLFGAMGHAIGYAVGAKLARPEQTVVCLTGDGCMLMHGTEVSTAVNYDVPVIFVVLNNGRLDMVEKGMTKYLGKAIGAIYKQPIDAAAFGESLGALGFRCLTEEDIGHAMRAALASGRTAVLDIIVDPLETPPTMKR</sequence>
<dbReference type="InterPro" id="IPR029061">
    <property type="entry name" value="THDP-binding"/>
</dbReference>
<dbReference type="Pfam" id="PF02776">
    <property type="entry name" value="TPP_enzyme_N"/>
    <property type="match status" value="1"/>
</dbReference>
<dbReference type="InterPro" id="IPR011766">
    <property type="entry name" value="TPP_enzyme_TPP-bd"/>
</dbReference>
<comment type="caution">
    <text evidence="9">The sequence shown here is derived from an EMBL/GenBank/DDBJ whole genome shotgun (WGS) entry which is preliminary data.</text>
</comment>
<reference evidence="9 10" key="1">
    <citation type="submission" date="2021-04" db="EMBL/GenBank/DDBJ databases">
        <title>Draft genome sequence of Paenibacillus cisolokensis, LC2-13A.</title>
        <authorList>
            <person name="Uke A."/>
            <person name="Chhe C."/>
            <person name="Baramee S."/>
            <person name="Kosugi A."/>
        </authorList>
    </citation>
    <scope>NUCLEOTIDE SEQUENCE [LARGE SCALE GENOMIC DNA]</scope>
    <source>
        <strain evidence="9 10">LC2-13A</strain>
    </source>
</reference>
<name>A0ABQ4N7V7_9BACL</name>
<evidence type="ECO:0000256" key="5">
    <source>
        <dbReference type="SAM" id="MobiDB-lite"/>
    </source>
</evidence>
<feature type="domain" description="Thiamine pyrophosphate enzyme TPP-binding" evidence="7">
    <location>
        <begin position="445"/>
        <end position="592"/>
    </location>
</feature>
<dbReference type="Pfam" id="PF00205">
    <property type="entry name" value="TPP_enzyme_M"/>
    <property type="match status" value="1"/>
</dbReference>
<dbReference type="InterPro" id="IPR000399">
    <property type="entry name" value="TPP-bd_CS"/>
</dbReference>
<dbReference type="InterPro" id="IPR012000">
    <property type="entry name" value="Thiamin_PyroP_enz_cen_dom"/>
</dbReference>
<dbReference type="CDD" id="cd00568">
    <property type="entry name" value="TPP_enzymes"/>
    <property type="match status" value="1"/>
</dbReference>
<dbReference type="Pfam" id="PF02775">
    <property type="entry name" value="TPP_enzyme_C"/>
    <property type="match status" value="1"/>
</dbReference>
<dbReference type="Proteomes" id="UP000680304">
    <property type="component" value="Unassembled WGS sequence"/>
</dbReference>
<evidence type="ECO:0000259" key="8">
    <source>
        <dbReference type="Pfam" id="PF02776"/>
    </source>
</evidence>
<organism evidence="9 10">
    <name type="scientific">Paenibacillus cisolokensis</name>
    <dbReference type="NCBI Taxonomy" id="1658519"/>
    <lineage>
        <taxon>Bacteria</taxon>
        <taxon>Bacillati</taxon>
        <taxon>Bacillota</taxon>
        <taxon>Bacilli</taxon>
        <taxon>Bacillales</taxon>
        <taxon>Paenibacillaceae</taxon>
        <taxon>Paenibacillus</taxon>
    </lineage>
</organism>
<feature type="domain" description="Thiamine pyrophosphate enzyme central" evidence="6">
    <location>
        <begin position="192"/>
        <end position="327"/>
    </location>
</feature>
<evidence type="ECO:0000259" key="6">
    <source>
        <dbReference type="Pfam" id="PF00205"/>
    </source>
</evidence>